<evidence type="ECO:0000313" key="3">
    <source>
        <dbReference type="Proteomes" id="UP000026962"/>
    </source>
</evidence>
<name>A0A0E0KA83_ORYPU</name>
<evidence type="ECO:0000313" key="2">
    <source>
        <dbReference type="EnsemblPlants" id="OPUNC03G07230.1"/>
    </source>
</evidence>
<reference evidence="2" key="2">
    <citation type="submission" date="2018-05" db="EMBL/GenBank/DDBJ databases">
        <title>OpunRS2 (Oryza punctata Reference Sequence Version 2).</title>
        <authorList>
            <person name="Zhang J."/>
            <person name="Kudrna D."/>
            <person name="Lee S."/>
            <person name="Talag J."/>
            <person name="Welchert J."/>
            <person name="Wing R.A."/>
        </authorList>
    </citation>
    <scope>NUCLEOTIDE SEQUENCE [LARGE SCALE GENOMIC DNA]</scope>
</reference>
<dbReference type="Gramene" id="OPUNC03G07230.1">
    <property type="protein sequence ID" value="OPUNC03G07230.1"/>
    <property type="gene ID" value="OPUNC03G07230"/>
</dbReference>
<keyword evidence="3" id="KW-1185">Reference proteome</keyword>
<feature type="compositionally biased region" description="Basic and acidic residues" evidence="1">
    <location>
        <begin position="10"/>
        <end position="24"/>
    </location>
</feature>
<dbReference type="EnsemblPlants" id="OPUNC03G07230.1">
    <property type="protein sequence ID" value="OPUNC03G07230.1"/>
    <property type="gene ID" value="OPUNC03G07230"/>
</dbReference>
<protein>
    <submittedName>
        <fullName evidence="2">Uncharacterized protein</fullName>
    </submittedName>
</protein>
<organism evidence="2">
    <name type="scientific">Oryza punctata</name>
    <name type="common">Red rice</name>
    <dbReference type="NCBI Taxonomy" id="4537"/>
    <lineage>
        <taxon>Eukaryota</taxon>
        <taxon>Viridiplantae</taxon>
        <taxon>Streptophyta</taxon>
        <taxon>Embryophyta</taxon>
        <taxon>Tracheophyta</taxon>
        <taxon>Spermatophyta</taxon>
        <taxon>Magnoliopsida</taxon>
        <taxon>Liliopsida</taxon>
        <taxon>Poales</taxon>
        <taxon>Poaceae</taxon>
        <taxon>BOP clade</taxon>
        <taxon>Oryzoideae</taxon>
        <taxon>Oryzeae</taxon>
        <taxon>Oryzinae</taxon>
        <taxon>Oryza</taxon>
    </lineage>
</organism>
<evidence type="ECO:0000256" key="1">
    <source>
        <dbReference type="SAM" id="MobiDB-lite"/>
    </source>
</evidence>
<proteinExistence type="predicted"/>
<dbReference type="AlphaFoldDB" id="A0A0E0KA83"/>
<dbReference type="HOGENOM" id="CLU_2562334_0_0_1"/>
<dbReference type="Proteomes" id="UP000026962">
    <property type="component" value="Chromosome 3"/>
</dbReference>
<reference evidence="2" key="1">
    <citation type="submission" date="2015-04" db="UniProtKB">
        <authorList>
            <consortium name="EnsemblPlants"/>
        </authorList>
    </citation>
    <scope>IDENTIFICATION</scope>
</reference>
<sequence>MGRKGVSNWAEDREKGWSSKGRHSDEEGWGLAMEQIMMVALLALIDITMKHIEIHGSRFLDVSKLAAEPRYNLETMLTLLST</sequence>
<accession>A0A0E0KA83</accession>
<feature type="region of interest" description="Disordered" evidence="1">
    <location>
        <begin position="1"/>
        <end position="24"/>
    </location>
</feature>